<gene>
    <name evidence="2" type="primary">dmsD</name>
    <name evidence="2" type="ORF">GCE9029_01738</name>
</gene>
<protein>
    <submittedName>
        <fullName evidence="2">Tat proofreading chaperone DmsD</fullName>
    </submittedName>
</protein>
<dbReference type="InterPro" id="IPR036411">
    <property type="entry name" value="TorD-like_sf"/>
</dbReference>
<evidence type="ECO:0000256" key="1">
    <source>
        <dbReference type="ARBA" id="ARBA00023186"/>
    </source>
</evidence>
<keyword evidence="3" id="KW-1185">Reference proteome</keyword>
<dbReference type="Pfam" id="PF02613">
    <property type="entry name" value="Nitrate_red_del"/>
    <property type="match status" value="1"/>
</dbReference>
<dbReference type="OrthoDB" id="8526323at2"/>
<dbReference type="PANTHER" id="PTHR34227">
    <property type="entry name" value="CHAPERONE PROTEIN YCDY"/>
    <property type="match status" value="1"/>
</dbReference>
<sequence length="204" mass="23252">MAMQETINIEDVTNEENQIRQNIYNLLAHLFRQAPDQDALNWLATLEVEGDEQSPGMAAAWSVLKLSASKTTPIQAADEYQLLFIGVGRGEVMPFGSWYLTGSLMELPLVSLRQDLRRLGFERQQDTKEPEDHIAALLEVMAMLVEEGDVQEQKTFFNRHIAPWFEGLCDDTKRAEAAVFYTAVAELVNQFLTIEKISFTQRPW</sequence>
<dbReference type="EMBL" id="FIZX01000001">
    <property type="protein sequence ID" value="CZF79924.1"/>
    <property type="molecule type" value="Genomic_DNA"/>
</dbReference>
<dbReference type="InterPro" id="IPR020945">
    <property type="entry name" value="DMSO/NO3_reduct_chaperone"/>
</dbReference>
<dbReference type="AlphaFoldDB" id="A0A128F0J3"/>
<evidence type="ECO:0000313" key="3">
    <source>
        <dbReference type="Proteomes" id="UP000071641"/>
    </source>
</evidence>
<dbReference type="Gene3D" id="1.10.3480.10">
    <property type="entry name" value="TorD-like"/>
    <property type="match status" value="1"/>
</dbReference>
<evidence type="ECO:0000313" key="2">
    <source>
        <dbReference type="EMBL" id="CZF79924.1"/>
    </source>
</evidence>
<dbReference type="RefSeq" id="WP_062662625.1">
    <property type="nucleotide sequence ID" value="NZ_FIZX01000001.1"/>
</dbReference>
<proteinExistence type="predicted"/>
<reference evidence="3" key="1">
    <citation type="submission" date="2016-02" db="EMBL/GenBank/DDBJ databases">
        <authorList>
            <person name="Rodrigo-Torres Lidia"/>
            <person name="Arahal R.David."/>
        </authorList>
    </citation>
    <scope>NUCLEOTIDE SEQUENCE [LARGE SCALE GENOMIC DNA]</scope>
    <source>
        <strain evidence="3">CECT 9029</strain>
    </source>
</reference>
<dbReference type="STRING" id="1796497.GCE9029_01738"/>
<keyword evidence="1" id="KW-0143">Chaperone</keyword>
<dbReference type="PANTHER" id="PTHR34227:SF1">
    <property type="entry name" value="DIMETHYL SULFOXIDE REDUCTASE CHAPERONE-RELATED"/>
    <property type="match status" value="1"/>
</dbReference>
<dbReference type="InterPro" id="IPR050289">
    <property type="entry name" value="TorD/DmsD_chaperones"/>
</dbReference>
<accession>A0A128F0J3</accession>
<dbReference type="SUPFAM" id="SSF89155">
    <property type="entry name" value="TorD-like"/>
    <property type="match status" value="1"/>
</dbReference>
<dbReference type="Proteomes" id="UP000071641">
    <property type="component" value="Unassembled WGS sequence"/>
</dbReference>
<organism evidence="2 3">
    <name type="scientific">Grimontia celer</name>
    <dbReference type="NCBI Taxonomy" id="1796497"/>
    <lineage>
        <taxon>Bacteria</taxon>
        <taxon>Pseudomonadati</taxon>
        <taxon>Pseudomonadota</taxon>
        <taxon>Gammaproteobacteria</taxon>
        <taxon>Vibrionales</taxon>
        <taxon>Vibrionaceae</taxon>
        <taxon>Grimontia</taxon>
    </lineage>
</organism>
<name>A0A128F0J3_9GAMM</name>